<evidence type="ECO:0000259" key="8">
    <source>
        <dbReference type="PROSITE" id="PS51900"/>
    </source>
</evidence>
<dbReference type="PROSITE" id="PS51898">
    <property type="entry name" value="TYR_RECOMBINASE"/>
    <property type="match status" value="1"/>
</dbReference>
<keyword evidence="5" id="KW-0233">DNA recombination</keyword>
<dbReference type="InterPro" id="IPR050090">
    <property type="entry name" value="Tyrosine_recombinase_XerCD"/>
</dbReference>
<keyword evidence="4 6" id="KW-0238">DNA-binding</keyword>
<dbReference type="Gene3D" id="1.10.150.130">
    <property type="match status" value="1"/>
</dbReference>
<dbReference type="PANTHER" id="PTHR30349">
    <property type="entry name" value="PHAGE INTEGRASE-RELATED"/>
    <property type="match status" value="1"/>
</dbReference>
<dbReference type="SUPFAM" id="SSF56349">
    <property type="entry name" value="DNA breaking-rejoining enzymes"/>
    <property type="match status" value="1"/>
</dbReference>
<sequence>MRTIDKNTIQSYQNHIYTQEKSQNTIDKYIRDIRTFTAWLQTQEQKDITKECVIRYKEHLEAKYMPSSANSMLIALNGFFGYTGWHDCFVTIFKTQPNHIYAQEKEMMRAEYEKLIATAKENGNLRLAMIIEIIGSTGMRISELASVTVEAVGTGKISISCKGKHREIYLVHKLKMKLLDYCKKKGIRSGAVFITKNGNPVDRSNIWTEMKKNAEKAGVALEKAFPHNLRHFFARVYYSIHKNISQLADILGHSSINTTRIYLATTEEDHVKKLERLDLVV</sequence>
<comment type="similarity">
    <text evidence="2">Belongs to the 'phage' integrase family.</text>
</comment>
<protein>
    <submittedName>
        <fullName evidence="9">Tyrosine recombinase XerD</fullName>
    </submittedName>
</protein>
<name>A0A173TP26_9FIRM</name>
<dbReference type="RefSeq" id="WP_055168982.1">
    <property type="nucleotide sequence ID" value="NZ_CYXX01000010.1"/>
</dbReference>
<dbReference type="Pfam" id="PF02899">
    <property type="entry name" value="Phage_int_SAM_1"/>
    <property type="match status" value="1"/>
</dbReference>
<dbReference type="InterPro" id="IPR002104">
    <property type="entry name" value="Integrase_catalytic"/>
</dbReference>
<feature type="domain" description="Core-binding (CB)" evidence="8">
    <location>
        <begin position="3"/>
        <end position="84"/>
    </location>
</feature>
<evidence type="ECO:0000256" key="3">
    <source>
        <dbReference type="ARBA" id="ARBA00022908"/>
    </source>
</evidence>
<dbReference type="Gene3D" id="1.10.443.10">
    <property type="entry name" value="Intergrase catalytic core"/>
    <property type="match status" value="1"/>
</dbReference>
<evidence type="ECO:0000256" key="5">
    <source>
        <dbReference type="ARBA" id="ARBA00023172"/>
    </source>
</evidence>
<reference evidence="9 10" key="1">
    <citation type="submission" date="2015-09" db="EMBL/GenBank/DDBJ databases">
        <authorList>
            <consortium name="Pathogen Informatics"/>
        </authorList>
    </citation>
    <scope>NUCLEOTIDE SEQUENCE [LARGE SCALE GENOMIC DNA]</scope>
    <source>
        <strain evidence="9 10">2789STDY5608887</strain>
    </source>
</reference>
<evidence type="ECO:0000256" key="1">
    <source>
        <dbReference type="ARBA" id="ARBA00003283"/>
    </source>
</evidence>
<accession>A0A173TP26</accession>
<evidence type="ECO:0000259" key="7">
    <source>
        <dbReference type="PROSITE" id="PS51898"/>
    </source>
</evidence>
<dbReference type="InterPro" id="IPR013762">
    <property type="entry name" value="Integrase-like_cat_sf"/>
</dbReference>
<dbReference type="EMBL" id="CYXX01000010">
    <property type="protein sequence ID" value="CUN03767.1"/>
    <property type="molecule type" value="Genomic_DNA"/>
</dbReference>
<dbReference type="InterPro" id="IPR010998">
    <property type="entry name" value="Integrase_recombinase_N"/>
</dbReference>
<evidence type="ECO:0000313" key="9">
    <source>
        <dbReference type="EMBL" id="CUN03767.1"/>
    </source>
</evidence>
<dbReference type="PROSITE" id="PS51900">
    <property type="entry name" value="CB"/>
    <property type="match status" value="1"/>
</dbReference>
<evidence type="ECO:0000313" key="10">
    <source>
        <dbReference type="Proteomes" id="UP000095453"/>
    </source>
</evidence>
<dbReference type="GO" id="GO:0003677">
    <property type="term" value="F:DNA binding"/>
    <property type="evidence" value="ECO:0007669"/>
    <property type="project" value="UniProtKB-UniRule"/>
</dbReference>
<dbReference type="GO" id="GO:0015074">
    <property type="term" value="P:DNA integration"/>
    <property type="evidence" value="ECO:0007669"/>
    <property type="project" value="UniProtKB-KW"/>
</dbReference>
<dbReference type="GO" id="GO:0006310">
    <property type="term" value="P:DNA recombination"/>
    <property type="evidence" value="ECO:0007669"/>
    <property type="project" value="UniProtKB-KW"/>
</dbReference>
<dbReference type="Pfam" id="PF00589">
    <property type="entry name" value="Phage_integrase"/>
    <property type="match status" value="1"/>
</dbReference>
<dbReference type="InterPro" id="IPR011010">
    <property type="entry name" value="DNA_brk_join_enz"/>
</dbReference>
<dbReference type="AlphaFoldDB" id="A0A173TP26"/>
<comment type="function">
    <text evidence="1">Site-specific tyrosine recombinase, which acts by catalyzing the cutting and rejoining of the recombining DNA molecules.</text>
</comment>
<dbReference type="Proteomes" id="UP000095453">
    <property type="component" value="Unassembled WGS sequence"/>
</dbReference>
<keyword evidence="3" id="KW-0229">DNA integration</keyword>
<dbReference type="PANTHER" id="PTHR30349:SF89">
    <property type="entry name" value="INTEGRASE_RECOMBINASE"/>
    <property type="match status" value="1"/>
</dbReference>
<evidence type="ECO:0000256" key="6">
    <source>
        <dbReference type="PROSITE-ProRule" id="PRU01248"/>
    </source>
</evidence>
<dbReference type="InterPro" id="IPR004107">
    <property type="entry name" value="Integrase_SAM-like_N"/>
</dbReference>
<evidence type="ECO:0000256" key="2">
    <source>
        <dbReference type="ARBA" id="ARBA00008857"/>
    </source>
</evidence>
<gene>
    <name evidence="9" type="primary">xerD_3</name>
    <name evidence="9" type="ORF">ERS852444_01605</name>
</gene>
<proteinExistence type="inferred from homology"/>
<dbReference type="InterPro" id="IPR044068">
    <property type="entry name" value="CB"/>
</dbReference>
<evidence type="ECO:0000256" key="4">
    <source>
        <dbReference type="ARBA" id="ARBA00023125"/>
    </source>
</evidence>
<feature type="domain" description="Tyr recombinase" evidence="7">
    <location>
        <begin position="102"/>
        <end position="276"/>
    </location>
</feature>
<organism evidence="9 10">
    <name type="scientific">Roseburia inulinivorans</name>
    <dbReference type="NCBI Taxonomy" id="360807"/>
    <lineage>
        <taxon>Bacteria</taxon>
        <taxon>Bacillati</taxon>
        <taxon>Bacillota</taxon>
        <taxon>Clostridia</taxon>
        <taxon>Lachnospirales</taxon>
        <taxon>Lachnospiraceae</taxon>
        <taxon>Roseburia</taxon>
    </lineage>
</organism>